<gene>
    <name evidence="1" type="ORF">ACFQ1E_03585</name>
</gene>
<keyword evidence="2" id="KW-1185">Reference proteome</keyword>
<organism evidence="1 2">
    <name type="scientific">Sphingomonas canadensis</name>
    <dbReference type="NCBI Taxonomy" id="1219257"/>
    <lineage>
        <taxon>Bacteria</taxon>
        <taxon>Pseudomonadati</taxon>
        <taxon>Pseudomonadota</taxon>
        <taxon>Alphaproteobacteria</taxon>
        <taxon>Sphingomonadales</taxon>
        <taxon>Sphingomonadaceae</taxon>
        <taxon>Sphingomonas</taxon>
    </lineage>
</organism>
<evidence type="ECO:0000313" key="2">
    <source>
        <dbReference type="Proteomes" id="UP001596977"/>
    </source>
</evidence>
<dbReference type="EMBL" id="JBHTJG010000001">
    <property type="protein sequence ID" value="MFD0945414.1"/>
    <property type="molecule type" value="Genomic_DNA"/>
</dbReference>
<dbReference type="RefSeq" id="WP_264942345.1">
    <property type="nucleotide sequence ID" value="NZ_JAPDRA010000001.1"/>
</dbReference>
<dbReference type="PROSITE" id="PS51257">
    <property type="entry name" value="PROKAR_LIPOPROTEIN"/>
    <property type="match status" value="1"/>
</dbReference>
<evidence type="ECO:0000313" key="1">
    <source>
        <dbReference type="EMBL" id="MFD0945414.1"/>
    </source>
</evidence>
<proteinExistence type="predicted"/>
<sequence length="272" mass="28326">MRRDPCGRPGQGARQGFPLALAAALLAGCSGGGEPGAGNSAEPPRTQAPARAANVTAPGAGLACERLPLTGICASRAVDYMEFAEGKRPAAAEGCRWVPQETEMPGGDALLYLALRCGTRTAQLAYSGDIETSQLTYESSAFGDRRGEVAVVLAGAEEGDPGVAILALARSAIRDRGQAAACTVRNAGVEGWPADALVVDLRPGAVPPRSSRGSRRPCGPYGVDADSPAFWRVFQHISWFFRLGRGHPEFDPGSFTLLAQFDTAGGDWGQAQ</sequence>
<name>A0ABW3H7Y2_9SPHN</name>
<comment type="caution">
    <text evidence="1">The sequence shown here is derived from an EMBL/GenBank/DDBJ whole genome shotgun (WGS) entry which is preliminary data.</text>
</comment>
<protein>
    <submittedName>
        <fullName evidence="1">Uncharacterized protein</fullName>
    </submittedName>
</protein>
<dbReference type="Proteomes" id="UP001596977">
    <property type="component" value="Unassembled WGS sequence"/>
</dbReference>
<accession>A0ABW3H7Y2</accession>
<reference evidence="2" key="1">
    <citation type="journal article" date="2019" name="Int. J. Syst. Evol. Microbiol.">
        <title>The Global Catalogue of Microorganisms (GCM) 10K type strain sequencing project: providing services to taxonomists for standard genome sequencing and annotation.</title>
        <authorList>
            <consortium name="The Broad Institute Genomics Platform"/>
            <consortium name="The Broad Institute Genome Sequencing Center for Infectious Disease"/>
            <person name="Wu L."/>
            <person name="Ma J."/>
        </authorList>
    </citation>
    <scope>NUCLEOTIDE SEQUENCE [LARGE SCALE GENOMIC DNA]</scope>
    <source>
        <strain evidence="2">CCUG 62982</strain>
    </source>
</reference>